<accession>Q6EN58</accession>
<gene>
    <name evidence="2" type="ORF">P0453B09.21</name>
    <name evidence="3" type="ORF">P0663H05.37</name>
</gene>
<evidence type="ECO:0000256" key="1">
    <source>
        <dbReference type="SAM" id="MobiDB-lite"/>
    </source>
</evidence>
<evidence type="ECO:0000313" key="4">
    <source>
        <dbReference type="Proteomes" id="UP000000763"/>
    </source>
</evidence>
<protein>
    <submittedName>
        <fullName evidence="3">Uncharacterized protein</fullName>
    </submittedName>
</protein>
<reference evidence="4" key="4">
    <citation type="journal article" date="2008" name="Nucleic Acids Res.">
        <title>The rice annotation project database (RAP-DB): 2008 update.</title>
        <authorList>
            <consortium name="The rice annotation project (RAP)"/>
        </authorList>
    </citation>
    <scope>GENOME REANNOTATION</scope>
    <source>
        <strain evidence="4">cv. Nipponbare</strain>
    </source>
</reference>
<reference evidence="4" key="3">
    <citation type="journal article" date="2005" name="Nature">
        <title>The map-based sequence of the rice genome.</title>
        <authorList>
            <consortium name="International rice genome sequencing project (IRGSP)"/>
            <person name="Matsumoto T."/>
            <person name="Wu J."/>
            <person name="Kanamori H."/>
            <person name="Katayose Y."/>
            <person name="Fujisawa M."/>
            <person name="Namiki N."/>
            <person name="Mizuno H."/>
            <person name="Yamamoto K."/>
            <person name="Antonio B.A."/>
            <person name="Baba T."/>
            <person name="Sakata K."/>
            <person name="Nagamura Y."/>
            <person name="Aoki H."/>
            <person name="Arikawa K."/>
            <person name="Arita K."/>
            <person name="Bito T."/>
            <person name="Chiden Y."/>
            <person name="Fujitsuka N."/>
            <person name="Fukunaka R."/>
            <person name="Hamada M."/>
            <person name="Harada C."/>
            <person name="Hayashi A."/>
            <person name="Hijishita S."/>
            <person name="Honda M."/>
            <person name="Hosokawa S."/>
            <person name="Ichikawa Y."/>
            <person name="Idonuma A."/>
            <person name="Iijima M."/>
            <person name="Ikeda M."/>
            <person name="Ikeno M."/>
            <person name="Ito K."/>
            <person name="Ito S."/>
            <person name="Ito T."/>
            <person name="Ito Y."/>
            <person name="Ito Y."/>
            <person name="Iwabuchi A."/>
            <person name="Kamiya K."/>
            <person name="Karasawa W."/>
            <person name="Kurita K."/>
            <person name="Katagiri S."/>
            <person name="Kikuta A."/>
            <person name="Kobayashi H."/>
            <person name="Kobayashi N."/>
            <person name="Machita K."/>
            <person name="Maehara T."/>
            <person name="Masukawa M."/>
            <person name="Mizubayashi T."/>
            <person name="Mukai Y."/>
            <person name="Nagasaki H."/>
            <person name="Nagata Y."/>
            <person name="Naito S."/>
            <person name="Nakashima M."/>
            <person name="Nakama Y."/>
            <person name="Nakamichi Y."/>
            <person name="Nakamura M."/>
            <person name="Meguro A."/>
            <person name="Negishi M."/>
            <person name="Ohta I."/>
            <person name="Ohta T."/>
            <person name="Okamoto M."/>
            <person name="Ono N."/>
            <person name="Saji S."/>
            <person name="Sakaguchi M."/>
            <person name="Sakai K."/>
            <person name="Shibata M."/>
            <person name="Shimokawa T."/>
            <person name="Song J."/>
            <person name="Takazaki Y."/>
            <person name="Terasawa K."/>
            <person name="Tsugane M."/>
            <person name="Tsuji K."/>
            <person name="Ueda S."/>
            <person name="Waki K."/>
            <person name="Yamagata H."/>
            <person name="Yamamoto M."/>
            <person name="Yamamoto S."/>
            <person name="Yamane H."/>
            <person name="Yoshiki S."/>
            <person name="Yoshihara R."/>
            <person name="Yukawa K."/>
            <person name="Zhong H."/>
            <person name="Yano M."/>
            <person name="Yuan Q."/>
            <person name="Ouyang S."/>
            <person name="Liu J."/>
            <person name="Jones K.M."/>
            <person name="Gansberger K."/>
            <person name="Moffat K."/>
            <person name="Hill J."/>
            <person name="Bera J."/>
            <person name="Fadrosh D."/>
            <person name="Jin S."/>
            <person name="Johri S."/>
            <person name="Kim M."/>
            <person name="Overton L."/>
            <person name="Reardon M."/>
            <person name="Tsitrin T."/>
            <person name="Vuong H."/>
            <person name="Weaver B."/>
            <person name="Ciecko A."/>
            <person name="Tallon L."/>
            <person name="Jackson J."/>
            <person name="Pai G."/>
            <person name="Aken S.V."/>
            <person name="Utterback T."/>
            <person name="Reidmuller S."/>
            <person name="Feldblyum T."/>
            <person name="Hsiao J."/>
            <person name="Zismann V."/>
            <person name="Iobst S."/>
            <person name="de Vazeille A.R."/>
            <person name="Buell C.R."/>
            <person name="Ying K."/>
            <person name="Li Y."/>
            <person name="Lu T."/>
            <person name="Huang Y."/>
            <person name="Zhao Q."/>
            <person name="Feng Q."/>
            <person name="Zhang L."/>
            <person name="Zhu J."/>
            <person name="Weng Q."/>
            <person name="Mu J."/>
            <person name="Lu Y."/>
            <person name="Fan D."/>
            <person name="Liu Y."/>
            <person name="Guan J."/>
            <person name="Zhang Y."/>
            <person name="Yu S."/>
            <person name="Liu X."/>
            <person name="Zhang Y."/>
            <person name="Hong G."/>
            <person name="Han B."/>
            <person name="Choisne N."/>
            <person name="Demange N."/>
            <person name="Orjeda G."/>
            <person name="Samain S."/>
            <person name="Cattolico L."/>
            <person name="Pelletier E."/>
            <person name="Couloux A."/>
            <person name="Segurens B."/>
            <person name="Wincker P."/>
            <person name="D'Hont A."/>
            <person name="Scarpelli C."/>
            <person name="Weissenbach J."/>
            <person name="Salanoubat M."/>
            <person name="Quetier F."/>
            <person name="Yu Y."/>
            <person name="Kim H.R."/>
            <person name="Rambo T."/>
            <person name="Currie J."/>
            <person name="Collura K."/>
            <person name="Luo M."/>
            <person name="Yang T."/>
            <person name="Ammiraju J.S.S."/>
            <person name="Engler F."/>
            <person name="Soderlund C."/>
            <person name="Wing R.A."/>
            <person name="Palmer L.E."/>
            <person name="de la Bastide M."/>
            <person name="Spiegel L."/>
            <person name="Nascimento L."/>
            <person name="Zutavern T."/>
            <person name="O'Shaughnessy A."/>
            <person name="Dike S."/>
            <person name="Dedhia N."/>
            <person name="Preston R."/>
            <person name="Balija V."/>
            <person name="McCombie W.R."/>
            <person name="Chow T."/>
            <person name="Chen H."/>
            <person name="Chung M."/>
            <person name="Chen C."/>
            <person name="Shaw J."/>
            <person name="Wu H."/>
            <person name="Hsiao K."/>
            <person name="Chao Y."/>
            <person name="Chu M."/>
            <person name="Cheng C."/>
            <person name="Hour A."/>
            <person name="Lee P."/>
            <person name="Lin S."/>
            <person name="Lin Y."/>
            <person name="Liou J."/>
            <person name="Liu S."/>
            <person name="Hsing Y."/>
            <person name="Raghuvanshi S."/>
            <person name="Mohanty A."/>
            <person name="Bharti A.K."/>
            <person name="Gaur A."/>
            <person name="Gupta V."/>
            <person name="Kumar D."/>
            <person name="Ravi V."/>
            <person name="Vij S."/>
            <person name="Kapur A."/>
            <person name="Khurana P."/>
            <person name="Khurana P."/>
            <person name="Khurana J.P."/>
            <person name="Tyagi A.K."/>
            <person name="Gaikwad K."/>
            <person name="Singh A."/>
            <person name="Dalal V."/>
            <person name="Srivastava S."/>
            <person name="Dixit A."/>
            <person name="Pal A.K."/>
            <person name="Ghazi I.A."/>
            <person name="Yadav M."/>
            <person name="Pandit A."/>
            <person name="Bhargava A."/>
            <person name="Sureshbabu K."/>
            <person name="Batra K."/>
            <person name="Sharma T.R."/>
            <person name="Mohapatra T."/>
            <person name="Singh N.K."/>
            <person name="Messing J."/>
            <person name="Nelson A.B."/>
            <person name="Fuks G."/>
            <person name="Kavchok S."/>
            <person name="Keizer G."/>
            <person name="Linton E."/>
            <person name="Llaca V."/>
            <person name="Song R."/>
            <person name="Tanyolac B."/>
            <person name="Young S."/>
            <person name="Ho-Il K."/>
            <person name="Hahn J.H."/>
            <person name="Sangsakoo G."/>
            <person name="Vanavichit A."/>
            <person name="de Mattos Luiz.A.T."/>
            <person name="Zimmer P.D."/>
            <person name="Malone G."/>
            <person name="Dellagostin O."/>
            <person name="de Oliveira A.C."/>
            <person name="Bevan M."/>
            <person name="Bancroft I."/>
            <person name="Minx P."/>
            <person name="Cordum H."/>
            <person name="Wilson R."/>
            <person name="Cheng Z."/>
            <person name="Jin W."/>
            <person name="Jiang J."/>
            <person name="Leong S.A."/>
            <person name="Iwama H."/>
            <person name="Gojobori T."/>
            <person name="Itoh T."/>
            <person name="Niimura Y."/>
            <person name="Fujii Y."/>
            <person name="Habara T."/>
            <person name="Sakai H."/>
            <person name="Sato Y."/>
            <person name="Wilson G."/>
            <person name="Kumar K."/>
            <person name="McCouch S."/>
            <person name="Juretic N."/>
            <person name="Hoen D."/>
            <person name="Wright S."/>
            <person name="Bruskiewich R."/>
            <person name="Bureau T."/>
            <person name="Miyao A."/>
            <person name="Hirochika H."/>
            <person name="Nishikawa T."/>
            <person name="Kadowaki K."/>
            <person name="Sugiura M."/>
            <person name="Burr B."/>
            <person name="Sasaki T."/>
        </authorList>
    </citation>
    <scope>NUCLEOTIDE SEQUENCE [LARGE SCALE GENOMIC DNA]</scope>
    <source>
        <strain evidence="4">cv. Nipponbare</strain>
    </source>
</reference>
<dbReference type="Proteomes" id="UP000000763">
    <property type="component" value="Chromosome 9"/>
</dbReference>
<organism evidence="3 4">
    <name type="scientific">Oryza sativa subsp. japonica</name>
    <name type="common">Rice</name>
    <dbReference type="NCBI Taxonomy" id="39947"/>
    <lineage>
        <taxon>Eukaryota</taxon>
        <taxon>Viridiplantae</taxon>
        <taxon>Streptophyta</taxon>
        <taxon>Embryophyta</taxon>
        <taxon>Tracheophyta</taxon>
        <taxon>Spermatophyta</taxon>
        <taxon>Magnoliopsida</taxon>
        <taxon>Liliopsida</taxon>
        <taxon>Poales</taxon>
        <taxon>Poaceae</taxon>
        <taxon>BOP clade</taxon>
        <taxon>Oryzoideae</taxon>
        <taxon>Oryzeae</taxon>
        <taxon>Oryzinae</taxon>
        <taxon>Oryza</taxon>
        <taxon>Oryza sativa</taxon>
    </lineage>
</organism>
<evidence type="ECO:0000313" key="2">
    <source>
        <dbReference type="EMBL" id="BAD29177.1"/>
    </source>
</evidence>
<proteinExistence type="predicted"/>
<dbReference type="EMBL" id="AP006758">
    <property type="protein sequence ID" value="BAD29677.1"/>
    <property type="molecule type" value="Genomic_DNA"/>
</dbReference>
<feature type="region of interest" description="Disordered" evidence="1">
    <location>
        <begin position="39"/>
        <end position="68"/>
    </location>
</feature>
<feature type="compositionally biased region" description="Gly residues" evidence="1">
    <location>
        <begin position="39"/>
        <end position="49"/>
    </location>
</feature>
<dbReference type="AlphaFoldDB" id="Q6EN58"/>
<sequence>MVWLGIWLRPASPPKASSVSASTARCPCYCLLSLRDGRGGGGAGSGGSVGIAASSVAQGGEDAVPRPP</sequence>
<reference evidence="3" key="2">
    <citation type="submission" date="2004-03" db="EMBL/GenBank/DDBJ databases">
        <title>Oryza sativa nipponbare(GA3) genomic DNA, chromosome 9, PAC clone:P0663H05.</title>
        <authorList>
            <person name="Sasaki T."/>
            <person name="Matsumoto T."/>
            <person name="Katayose Y."/>
        </authorList>
    </citation>
    <scope>NUCLEOTIDE SEQUENCE</scope>
</reference>
<dbReference type="EMBL" id="AP005705">
    <property type="protein sequence ID" value="BAD29177.1"/>
    <property type="molecule type" value="Genomic_DNA"/>
</dbReference>
<feature type="compositionally biased region" description="Low complexity" evidence="1">
    <location>
        <begin position="50"/>
        <end position="60"/>
    </location>
</feature>
<evidence type="ECO:0000313" key="3">
    <source>
        <dbReference type="EMBL" id="BAD29677.1"/>
    </source>
</evidence>
<name>Q6EN58_ORYSJ</name>
<reference evidence="2" key="1">
    <citation type="submission" date="2002-09" db="EMBL/GenBank/DDBJ databases">
        <title>Oryza sativa nipponbare(GA3) genomic DNA, chromosome 9, PAC clone:P0453B09.</title>
        <authorList>
            <person name="Sasaki T."/>
            <person name="Matsumoto T."/>
            <person name="Hattori M."/>
            <person name="Sakaki Y."/>
            <person name="Katayose Y."/>
        </authorList>
    </citation>
    <scope>NUCLEOTIDE SEQUENCE</scope>
</reference>